<protein>
    <recommendedName>
        <fullName evidence="5">5-formyltetrahydrofolate cyclo-ligase</fullName>
        <ecNumber evidence="5">6.3.3.2</ecNumber>
    </recommendedName>
</protein>
<dbReference type="Gene3D" id="3.40.50.10420">
    <property type="entry name" value="NagB/RpiA/CoA transferase-like"/>
    <property type="match status" value="1"/>
</dbReference>
<dbReference type="NCBIfam" id="TIGR02727">
    <property type="entry name" value="MTHFS_bact"/>
    <property type="match status" value="1"/>
</dbReference>
<dbReference type="GO" id="GO:0046872">
    <property type="term" value="F:metal ion binding"/>
    <property type="evidence" value="ECO:0007669"/>
    <property type="project" value="UniProtKB-KW"/>
</dbReference>
<dbReference type="GO" id="GO:0005524">
    <property type="term" value="F:ATP binding"/>
    <property type="evidence" value="ECO:0007669"/>
    <property type="project" value="UniProtKB-KW"/>
</dbReference>
<keyword evidence="7" id="KW-1185">Reference proteome</keyword>
<dbReference type="GO" id="GO:0030272">
    <property type="term" value="F:5-formyltetrahydrofolate cyclo-ligase activity"/>
    <property type="evidence" value="ECO:0007669"/>
    <property type="project" value="UniProtKB-EC"/>
</dbReference>
<comment type="cofactor">
    <cofactor evidence="5">
        <name>Mg(2+)</name>
        <dbReference type="ChEBI" id="CHEBI:18420"/>
    </cofactor>
</comment>
<dbReference type="InterPro" id="IPR024185">
    <property type="entry name" value="FTHF_cligase-like_sf"/>
</dbReference>
<dbReference type="PANTHER" id="PTHR23407">
    <property type="entry name" value="ATPASE INHIBITOR/5-FORMYLTETRAHYDROFOLATE CYCLO-LIGASE"/>
    <property type="match status" value="1"/>
</dbReference>
<dbReference type="KEGG" id="mbah:HYN46_06110"/>
<keyword evidence="2 4" id="KW-0547">Nucleotide-binding</keyword>
<evidence type="ECO:0000313" key="7">
    <source>
        <dbReference type="Proteomes" id="UP000253940"/>
    </source>
</evidence>
<organism evidence="6 7">
    <name type="scientific">Aquirhabdus parva</name>
    <dbReference type="NCBI Taxonomy" id="2283318"/>
    <lineage>
        <taxon>Bacteria</taxon>
        <taxon>Pseudomonadati</taxon>
        <taxon>Pseudomonadota</taxon>
        <taxon>Gammaproteobacteria</taxon>
        <taxon>Moraxellales</taxon>
        <taxon>Moraxellaceae</taxon>
        <taxon>Aquirhabdus</taxon>
    </lineage>
</organism>
<dbReference type="EMBL" id="CP031222">
    <property type="protein sequence ID" value="AXI02440.1"/>
    <property type="molecule type" value="Genomic_DNA"/>
</dbReference>
<evidence type="ECO:0000256" key="1">
    <source>
        <dbReference type="ARBA" id="ARBA00010638"/>
    </source>
</evidence>
<dbReference type="GO" id="GO:0035999">
    <property type="term" value="P:tetrahydrofolate interconversion"/>
    <property type="evidence" value="ECO:0007669"/>
    <property type="project" value="TreeGrafter"/>
</dbReference>
<comment type="similarity">
    <text evidence="1 5">Belongs to the 5-formyltetrahydrofolate cyclo-ligase family.</text>
</comment>
<dbReference type="EC" id="6.3.3.2" evidence="5"/>
<reference evidence="6 7" key="1">
    <citation type="submission" date="2018-07" db="EMBL/GenBank/DDBJ databases">
        <title>Genome sequencing of Moraxellaceae gen. HYN0046.</title>
        <authorList>
            <person name="Kim M."/>
            <person name="Yi H."/>
        </authorList>
    </citation>
    <scope>NUCLEOTIDE SEQUENCE [LARGE SCALE GENOMIC DNA]</scope>
    <source>
        <strain evidence="6 7">HYN0046</strain>
    </source>
</reference>
<dbReference type="PIRSF" id="PIRSF006806">
    <property type="entry name" value="FTHF_cligase"/>
    <property type="match status" value="1"/>
</dbReference>
<name>A0A345P581_9GAMM</name>
<dbReference type="SUPFAM" id="SSF100950">
    <property type="entry name" value="NagB/RpiA/CoA transferase-like"/>
    <property type="match status" value="1"/>
</dbReference>
<proteinExistence type="inferred from homology"/>
<keyword evidence="3 4" id="KW-0067">ATP-binding</keyword>
<gene>
    <name evidence="6" type="ORF">HYN46_06110</name>
</gene>
<evidence type="ECO:0000256" key="4">
    <source>
        <dbReference type="PIRSR" id="PIRSR006806-1"/>
    </source>
</evidence>
<comment type="catalytic activity">
    <reaction evidence="5">
        <text>(6S)-5-formyl-5,6,7,8-tetrahydrofolate + ATP = (6R)-5,10-methenyltetrahydrofolate + ADP + phosphate</text>
        <dbReference type="Rhea" id="RHEA:10488"/>
        <dbReference type="ChEBI" id="CHEBI:30616"/>
        <dbReference type="ChEBI" id="CHEBI:43474"/>
        <dbReference type="ChEBI" id="CHEBI:57455"/>
        <dbReference type="ChEBI" id="CHEBI:57457"/>
        <dbReference type="ChEBI" id="CHEBI:456216"/>
        <dbReference type="EC" id="6.3.3.2"/>
    </reaction>
</comment>
<dbReference type="Proteomes" id="UP000253940">
    <property type="component" value="Chromosome"/>
</dbReference>
<evidence type="ECO:0000313" key="6">
    <source>
        <dbReference type="EMBL" id="AXI02440.1"/>
    </source>
</evidence>
<sequence>MRSSKALESPIFSHPDSQLLRQYIRRQRRELSIHYRRQAGHAVVRHIRKQSTFMHATKIGLYIDAFGEIPTQSLIKLCLKLKKSIYFPVVIAKDQPLAWAQVKAKYTSRMTSHRFGMKQPSKQRGLSVMDLDVIFMPLVAYDDKGHRLGMGGGFYDRSLSRCMEKPFNNKRSHRQHFKKPYRVGMAYDFQRVDLLETNPWDISLHAVVTPTQYQRFNTVARDSFLH</sequence>
<keyword evidence="5" id="KW-0460">Magnesium</keyword>
<dbReference type="AlphaFoldDB" id="A0A345P581"/>
<dbReference type="OrthoDB" id="9801938at2"/>
<feature type="binding site" evidence="4">
    <location>
        <position position="68"/>
    </location>
    <ligand>
        <name>substrate</name>
    </ligand>
</feature>
<dbReference type="InterPro" id="IPR002698">
    <property type="entry name" value="FTHF_cligase"/>
</dbReference>
<evidence type="ECO:0000256" key="2">
    <source>
        <dbReference type="ARBA" id="ARBA00022741"/>
    </source>
</evidence>
<dbReference type="Pfam" id="PF01812">
    <property type="entry name" value="5-FTHF_cyc-lig"/>
    <property type="match status" value="1"/>
</dbReference>
<keyword evidence="5" id="KW-0479">Metal-binding</keyword>
<dbReference type="PANTHER" id="PTHR23407:SF1">
    <property type="entry name" value="5-FORMYLTETRAHYDROFOLATE CYCLO-LIGASE"/>
    <property type="match status" value="1"/>
</dbReference>
<feature type="binding site" evidence="4">
    <location>
        <begin position="147"/>
        <end position="155"/>
    </location>
    <ligand>
        <name>ATP</name>
        <dbReference type="ChEBI" id="CHEBI:30616"/>
    </ligand>
</feature>
<keyword evidence="6" id="KW-0436">Ligase</keyword>
<evidence type="ECO:0000256" key="5">
    <source>
        <dbReference type="RuleBase" id="RU361279"/>
    </source>
</evidence>
<dbReference type="GO" id="GO:0009396">
    <property type="term" value="P:folic acid-containing compound biosynthetic process"/>
    <property type="evidence" value="ECO:0007669"/>
    <property type="project" value="TreeGrafter"/>
</dbReference>
<evidence type="ECO:0000256" key="3">
    <source>
        <dbReference type="ARBA" id="ARBA00022840"/>
    </source>
</evidence>
<dbReference type="InterPro" id="IPR037171">
    <property type="entry name" value="NagB/RpiA_transferase-like"/>
</dbReference>
<accession>A0A345P581</accession>
<feature type="binding site" evidence="4">
    <location>
        <position position="63"/>
    </location>
    <ligand>
        <name>substrate</name>
    </ligand>
</feature>